<proteinExistence type="predicted"/>
<protein>
    <submittedName>
        <fullName evidence="6">MFS transporter</fullName>
    </submittedName>
</protein>
<evidence type="ECO:0000313" key="6">
    <source>
        <dbReference type="EMBL" id="TBO27705.1"/>
    </source>
</evidence>
<dbReference type="GO" id="GO:0022857">
    <property type="term" value="F:transmembrane transporter activity"/>
    <property type="evidence" value="ECO:0007669"/>
    <property type="project" value="InterPro"/>
</dbReference>
<feature type="transmembrane region" description="Helical" evidence="4">
    <location>
        <begin position="145"/>
        <end position="170"/>
    </location>
</feature>
<accession>A0A4Q9GUN6</accession>
<dbReference type="RefSeq" id="WP_130969301.1">
    <property type="nucleotide sequence ID" value="NZ_SIXI01000009.1"/>
</dbReference>
<dbReference type="PROSITE" id="PS50850">
    <property type="entry name" value="MFS"/>
    <property type="match status" value="1"/>
</dbReference>
<dbReference type="PANTHER" id="PTHR43129">
    <property type="entry name" value="FOSMIDOMYCIN RESISTANCE PROTEIN"/>
    <property type="match status" value="1"/>
</dbReference>
<feature type="transmembrane region" description="Helical" evidence="4">
    <location>
        <begin position="86"/>
        <end position="105"/>
    </location>
</feature>
<feature type="transmembrane region" description="Helical" evidence="4">
    <location>
        <begin position="111"/>
        <end position="133"/>
    </location>
</feature>
<keyword evidence="7" id="KW-1185">Reference proteome</keyword>
<evidence type="ECO:0000313" key="7">
    <source>
        <dbReference type="Proteomes" id="UP000292120"/>
    </source>
</evidence>
<dbReference type="EMBL" id="SIXI01000009">
    <property type="protein sequence ID" value="TBO27705.1"/>
    <property type="molecule type" value="Genomic_DNA"/>
</dbReference>
<dbReference type="PANTHER" id="PTHR43129:SF1">
    <property type="entry name" value="FOSMIDOMYCIN RESISTANCE PROTEIN"/>
    <property type="match status" value="1"/>
</dbReference>
<evidence type="ECO:0000256" key="4">
    <source>
        <dbReference type="SAM" id="Phobius"/>
    </source>
</evidence>
<feature type="domain" description="Major facilitator superfamily (MFS) profile" evidence="5">
    <location>
        <begin position="21"/>
        <end position="421"/>
    </location>
</feature>
<dbReference type="Proteomes" id="UP000292120">
    <property type="component" value="Unassembled WGS sequence"/>
</dbReference>
<gene>
    <name evidence="6" type="ORF">EYS42_16500</name>
</gene>
<dbReference type="GO" id="GO:0005886">
    <property type="term" value="C:plasma membrane"/>
    <property type="evidence" value="ECO:0007669"/>
    <property type="project" value="TreeGrafter"/>
</dbReference>
<dbReference type="SUPFAM" id="SSF103473">
    <property type="entry name" value="MFS general substrate transporter"/>
    <property type="match status" value="1"/>
</dbReference>
<dbReference type="AlphaFoldDB" id="A0A4Q9GUN6"/>
<sequence>MASAPAPGPAQTLSPSRDTETIGLIGLAHGTSHFHHMLLPPMFPVFIREFGLSYAELGLLMTVFFTLSGIGQALSGFLVDRVGARPVLFAALACFVAACLAAATATGYPGLMLAAVLAGIGNAPFHPVDFSILNQRVSPARLGHAFAAHGISGNLGWALSPVFLIGLHHAVGDWRGAYVAAAGIGLSVMAVLWWRRAAIAHTPVHQTPVPHAAHTAPHAQPAGPAEHPMAFLALPSVWLCFSFFFWTTAALSAIQSFASPALHQLYGLPLASTAFVVTGYMVTGACGMVVGGFLVQRVQRLERTIALAMALSVLLLLLVGSGWLPGWMAAVATAAAGLGTGLAGPSRDMLIKRAAPPGATGRVYGTVYSGLDLGFAVASPAFGYLMDHALHAQVFQGSALAMGLGIASAALVGLRLHQQTQRTRAGATA</sequence>
<dbReference type="Pfam" id="PF07690">
    <property type="entry name" value="MFS_1"/>
    <property type="match status" value="1"/>
</dbReference>
<keyword evidence="1 4" id="KW-0812">Transmembrane</keyword>
<name>A0A4Q9GUN6_9BURK</name>
<feature type="transmembrane region" description="Helical" evidence="4">
    <location>
        <begin position="392"/>
        <end position="414"/>
    </location>
</feature>
<feature type="transmembrane region" description="Helical" evidence="4">
    <location>
        <begin position="57"/>
        <end position="79"/>
    </location>
</feature>
<reference evidence="6 7" key="1">
    <citation type="submission" date="2019-02" db="EMBL/GenBank/DDBJ databases">
        <title>Aquabacterium sp. strain KMB7.</title>
        <authorList>
            <person name="Chen W.-M."/>
        </authorList>
    </citation>
    <scope>NUCLEOTIDE SEQUENCE [LARGE SCALE GENOMIC DNA]</scope>
    <source>
        <strain evidence="6 7">KMB7</strain>
    </source>
</reference>
<feature type="transmembrane region" description="Helical" evidence="4">
    <location>
        <begin position="304"/>
        <end position="321"/>
    </location>
</feature>
<organism evidence="6 7">
    <name type="scientific">Aquabacterium lacunae</name>
    <dbReference type="NCBI Taxonomy" id="2528630"/>
    <lineage>
        <taxon>Bacteria</taxon>
        <taxon>Pseudomonadati</taxon>
        <taxon>Pseudomonadota</taxon>
        <taxon>Betaproteobacteria</taxon>
        <taxon>Burkholderiales</taxon>
        <taxon>Aquabacterium</taxon>
    </lineage>
</organism>
<dbReference type="OrthoDB" id="8520784at2"/>
<dbReference type="InterPro" id="IPR020846">
    <property type="entry name" value="MFS_dom"/>
</dbReference>
<evidence type="ECO:0000256" key="1">
    <source>
        <dbReference type="ARBA" id="ARBA00022692"/>
    </source>
</evidence>
<dbReference type="Gene3D" id="1.20.1250.20">
    <property type="entry name" value="MFS general substrate transporter like domains"/>
    <property type="match status" value="1"/>
</dbReference>
<feature type="transmembrane region" description="Helical" evidence="4">
    <location>
        <begin position="237"/>
        <end position="258"/>
    </location>
</feature>
<dbReference type="InterPro" id="IPR011701">
    <property type="entry name" value="MFS"/>
</dbReference>
<evidence type="ECO:0000256" key="2">
    <source>
        <dbReference type="ARBA" id="ARBA00022989"/>
    </source>
</evidence>
<feature type="transmembrane region" description="Helical" evidence="4">
    <location>
        <begin position="270"/>
        <end position="295"/>
    </location>
</feature>
<evidence type="ECO:0000259" key="5">
    <source>
        <dbReference type="PROSITE" id="PS50850"/>
    </source>
</evidence>
<comment type="caution">
    <text evidence="6">The sequence shown here is derived from an EMBL/GenBank/DDBJ whole genome shotgun (WGS) entry which is preliminary data.</text>
</comment>
<keyword evidence="3 4" id="KW-0472">Membrane</keyword>
<feature type="transmembrane region" description="Helical" evidence="4">
    <location>
        <begin position="176"/>
        <end position="194"/>
    </location>
</feature>
<evidence type="ECO:0000256" key="3">
    <source>
        <dbReference type="ARBA" id="ARBA00023136"/>
    </source>
</evidence>
<keyword evidence="2 4" id="KW-1133">Transmembrane helix</keyword>
<dbReference type="InterPro" id="IPR036259">
    <property type="entry name" value="MFS_trans_sf"/>
</dbReference>